<keyword evidence="2" id="KW-1185">Reference proteome</keyword>
<dbReference type="RefSeq" id="WP_408057716.1">
    <property type="nucleotide sequence ID" value="NZ_JACOFX010000010.1"/>
</dbReference>
<feature type="non-terminal residue" evidence="1">
    <location>
        <position position="1"/>
    </location>
</feature>
<reference evidence="1 2" key="1">
    <citation type="submission" date="2020-08" db="EMBL/GenBank/DDBJ databases">
        <title>Novel species isolated from subtropical streams in China.</title>
        <authorList>
            <person name="Lu H."/>
        </authorList>
    </citation>
    <scope>NUCLEOTIDE SEQUENCE [LARGE SCALE GENOMIC DNA]</scope>
    <source>
        <strain evidence="1 2">NL8W</strain>
    </source>
</reference>
<name>A0ABR6ZD59_9BURK</name>
<sequence>TVNAVARVVTDTINLGAGNDTLVTYGAINLAGAQLSNIENITANSAVVITASQYAALVAARAALSLSTPVITFTGNVPHQLTIIDDIAGVNNIDLSLISVTSGTLVIDTTSSSNATGGGVNNITTSNAVTVSGGATVTTGVVGTNPVNGGGTALNPTALVAGQIFNSTLNVNDNFTGLSATLNGTTVNGNAADTDVITLSDALTVNIGNTTTGGTITNIKTLNLANAANSFNFGATTTGITTVNGGTGNDTVDLTGAGTSFAAGNVNLGTGTNQLTLGAFTYAGTFSAGAGTDTLVLAAGANIAGSNIAGFENLTLAATGVYTMTAAQYNGFTGAVSAGNTETIALTTAGTIVANAALERFTLANGTNTFTAGTNTVSVVGGTGADTFNYTATQIAGATTLDGGLGVDTLNIGAIGANLNISALVTGLETVNVTGSAATGYTFTNENGAGVTLNYSKGATGDVVVLGTGGQTVNLLGTAATAVTVTGGTGVDTINLSATATGAETITTGSVMGNIDTVANFKVAGADVFKTGTNATTLNALNIANADVATLAAAIATAATAAGATLAANTQAYVITVAAGTAAGTYAFQNIGGTVGTVDATDFIVKITGAGSIVAGDFIA</sequence>
<comment type="caution">
    <text evidence="1">The sequence shown here is derived from an EMBL/GenBank/DDBJ whole genome shotgun (WGS) entry which is preliminary data.</text>
</comment>
<protein>
    <recommendedName>
        <fullName evidence="3">Outer membrane protein A</fullName>
    </recommendedName>
</protein>
<dbReference type="Proteomes" id="UP000646911">
    <property type="component" value="Unassembled WGS sequence"/>
</dbReference>
<evidence type="ECO:0000313" key="1">
    <source>
        <dbReference type="EMBL" id="MBC3909564.1"/>
    </source>
</evidence>
<dbReference type="PRINTS" id="PR00313">
    <property type="entry name" value="CABNDNGRPT"/>
</dbReference>
<organism evidence="1 2">
    <name type="scientific">Undibacterium umbellatum</name>
    <dbReference type="NCBI Taxonomy" id="2762300"/>
    <lineage>
        <taxon>Bacteria</taxon>
        <taxon>Pseudomonadati</taxon>
        <taxon>Pseudomonadota</taxon>
        <taxon>Betaproteobacteria</taxon>
        <taxon>Burkholderiales</taxon>
        <taxon>Oxalobacteraceae</taxon>
        <taxon>Undibacterium</taxon>
    </lineage>
</organism>
<proteinExistence type="predicted"/>
<evidence type="ECO:0000313" key="2">
    <source>
        <dbReference type="Proteomes" id="UP000646911"/>
    </source>
</evidence>
<gene>
    <name evidence="1" type="ORF">H8L47_18535</name>
</gene>
<evidence type="ECO:0008006" key="3">
    <source>
        <dbReference type="Google" id="ProtNLM"/>
    </source>
</evidence>
<dbReference type="EMBL" id="JACOFX010000010">
    <property type="protein sequence ID" value="MBC3909564.1"/>
    <property type="molecule type" value="Genomic_DNA"/>
</dbReference>
<accession>A0ABR6ZD59</accession>